<dbReference type="InterPro" id="IPR001810">
    <property type="entry name" value="F-box_dom"/>
</dbReference>
<proteinExistence type="predicted"/>
<feature type="domain" description="F-box" evidence="1">
    <location>
        <begin position="23"/>
        <end position="69"/>
    </location>
</feature>
<protein>
    <recommendedName>
        <fullName evidence="1">F-box domain-containing protein</fullName>
    </recommendedName>
</protein>
<keyword evidence="3" id="KW-1185">Reference proteome</keyword>
<dbReference type="Gene3D" id="1.20.1280.50">
    <property type="match status" value="1"/>
</dbReference>
<gene>
    <name evidence="2" type="ORF">DACRYDRAFT_116652</name>
</gene>
<evidence type="ECO:0000313" key="2">
    <source>
        <dbReference type="EMBL" id="EJU01503.1"/>
    </source>
</evidence>
<organism evidence="2 3">
    <name type="scientific">Dacryopinax primogenitus (strain DJM 731)</name>
    <name type="common">Brown rot fungus</name>
    <dbReference type="NCBI Taxonomy" id="1858805"/>
    <lineage>
        <taxon>Eukaryota</taxon>
        <taxon>Fungi</taxon>
        <taxon>Dikarya</taxon>
        <taxon>Basidiomycota</taxon>
        <taxon>Agaricomycotina</taxon>
        <taxon>Dacrymycetes</taxon>
        <taxon>Dacrymycetales</taxon>
        <taxon>Dacrymycetaceae</taxon>
        <taxon>Dacryopinax</taxon>
    </lineage>
</organism>
<dbReference type="OrthoDB" id="2745718at2759"/>
<reference evidence="2 3" key="1">
    <citation type="journal article" date="2012" name="Science">
        <title>The Paleozoic origin of enzymatic lignin decomposition reconstructed from 31 fungal genomes.</title>
        <authorList>
            <person name="Floudas D."/>
            <person name="Binder M."/>
            <person name="Riley R."/>
            <person name="Barry K."/>
            <person name="Blanchette R.A."/>
            <person name="Henrissat B."/>
            <person name="Martinez A.T."/>
            <person name="Otillar R."/>
            <person name="Spatafora J.W."/>
            <person name="Yadav J.S."/>
            <person name="Aerts A."/>
            <person name="Benoit I."/>
            <person name="Boyd A."/>
            <person name="Carlson A."/>
            <person name="Copeland A."/>
            <person name="Coutinho P.M."/>
            <person name="de Vries R.P."/>
            <person name="Ferreira P."/>
            <person name="Findley K."/>
            <person name="Foster B."/>
            <person name="Gaskell J."/>
            <person name="Glotzer D."/>
            <person name="Gorecki P."/>
            <person name="Heitman J."/>
            <person name="Hesse C."/>
            <person name="Hori C."/>
            <person name="Igarashi K."/>
            <person name="Jurgens J.A."/>
            <person name="Kallen N."/>
            <person name="Kersten P."/>
            <person name="Kohler A."/>
            <person name="Kuees U."/>
            <person name="Kumar T.K.A."/>
            <person name="Kuo A."/>
            <person name="LaButti K."/>
            <person name="Larrondo L.F."/>
            <person name="Lindquist E."/>
            <person name="Ling A."/>
            <person name="Lombard V."/>
            <person name="Lucas S."/>
            <person name="Lundell T."/>
            <person name="Martin R."/>
            <person name="McLaughlin D.J."/>
            <person name="Morgenstern I."/>
            <person name="Morin E."/>
            <person name="Murat C."/>
            <person name="Nagy L.G."/>
            <person name="Nolan M."/>
            <person name="Ohm R.A."/>
            <person name="Patyshakuliyeva A."/>
            <person name="Rokas A."/>
            <person name="Ruiz-Duenas F.J."/>
            <person name="Sabat G."/>
            <person name="Salamov A."/>
            <person name="Samejima M."/>
            <person name="Schmutz J."/>
            <person name="Slot J.C."/>
            <person name="St John F."/>
            <person name="Stenlid J."/>
            <person name="Sun H."/>
            <person name="Sun S."/>
            <person name="Syed K."/>
            <person name="Tsang A."/>
            <person name="Wiebenga A."/>
            <person name="Young D."/>
            <person name="Pisabarro A."/>
            <person name="Eastwood D.C."/>
            <person name="Martin F."/>
            <person name="Cullen D."/>
            <person name="Grigoriev I.V."/>
            <person name="Hibbett D.S."/>
        </authorList>
    </citation>
    <scope>NUCLEOTIDE SEQUENCE [LARGE SCALE GENOMIC DNA]</scope>
    <source>
        <strain evidence="2 3">DJM-731 SS1</strain>
    </source>
</reference>
<accession>M5GBV4</accession>
<dbReference type="HOGENOM" id="CLU_519888_0_0_1"/>
<dbReference type="Pfam" id="PF12937">
    <property type="entry name" value="F-box-like"/>
    <property type="match status" value="1"/>
</dbReference>
<dbReference type="Proteomes" id="UP000030653">
    <property type="component" value="Unassembled WGS sequence"/>
</dbReference>
<evidence type="ECO:0000313" key="3">
    <source>
        <dbReference type="Proteomes" id="UP000030653"/>
    </source>
</evidence>
<dbReference type="AlphaFoldDB" id="M5GBV4"/>
<dbReference type="SUPFAM" id="SSF81383">
    <property type="entry name" value="F-box domain"/>
    <property type="match status" value="1"/>
</dbReference>
<dbReference type="InterPro" id="IPR036047">
    <property type="entry name" value="F-box-like_dom_sf"/>
</dbReference>
<dbReference type="PROSITE" id="PS50181">
    <property type="entry name" value="FBOX"/>
    <property type="match status" value="1"/>
</dbReference>
<dbReference type="GeneID" id="63685304"/>
<dbReference type="RefSeq" id="XP_040628400.1">
    <property type="nucleotide sequence ID" value="XM_040770242.1"/>
</dbReference>
<name>M5GBV4_DACPD</name>
<sequence>MAGFDVPHNGNAFKNLPNSFTSTMPFLRLPEETHTHIMSYLPVPSMLACSRTCKLLYLRLSSSLALQSIISLYAHSLVPVPTSLSPAHTLALLSEHSLAWQALKPQRVETIHMPPGLWFGWRADLRGGWYAECDEGHVALVKLPSWKDDVSVSETGDAEEDEEKDFQIFRPPGGKVVGRIEDVLIDPGQDLVMYITRTPDRSCLTLHVLTLEGKHHPSATSRTMTYQQTWRGDFPGVKLFACSLSRSLVAFFVLSFLGNTRLNEIVVWNWQTGEEWRRETHWRHYETLAFIGEHELVAGCVTGDGPTLDVYTISSPNQENQDDTHILLSHSLALPRLRDDIRLSVYFSPNRSTPYPTSYPWYCPPKNQLLAITLRPSRVTSRIAENGLYALFLLVRTLLHPPGLETSVHPVDDNDASPVPWSIWGPDNTRIIPLDPLLPNPIRTSFTHGTRGIYLISPTPSNSFQVCVVDFSPYFLRQDHQEDDIVQETELPKNPFWESTVVTRLGYRKAKTFSGWGDVVWTWIDEERLVVVRREDLGVGEEGGRVVGNVLQVMLM</sequence>
<dbReference type="EMBL" id="JH795864">
    <property type="protein sequence ID" value="EJU01503.1"/>
    <property type="molecule type" value="Genomic_DNA"/>
</dbReference>
<evidence type="ECO:0000259" key="1">
    <source>
        <dbReference type="PROSITE" id="PS50181"/>
    </source>
</evidence>
<dbReference type="CDD" id="cd09917">
    <property type="entry name" value="F-box_SF"/>
    <property type="match status" value="1"/>
</dbReference>